<comment type="caution">
    <text evidence="2">The sequence shown here is derived from an EMBL/GenBank/DDBJ whole genome shotgun (WGS) entry which is preliminary data.</text>
</comment>
<reference evidence="2 3" key="1">
    <citation type="journal article" date="2015" name="Genome Announc.">
        <title>Expanding the biotechnology potential of lactobacilli through comparative genomics of 213 strains and associated genera.</title>
        <authorList>
            <person name="Sun Z."/>
            <person name="Harris H.M."/>
            <person name="McCann A."/>
            <person name="Guo C."/>
            <person name="Argimon S."/>
            <person name="Zhang W."/>
            <person name="Yang X."/>
            <person name="Jeffery I.B."/>
            <person name="Cooney J.C."/>
            <person name="Kagawa T.F."/>
            <person name="Liu W."/>
            <person name="Song Y."/>
            <person name="Salvetti E."/>
            <person name="Wrobel A."/>
            <person name="Rasinkangas P."/>
            <person name="Parkhill J."/>
            <person name="Rea M.C."/>
            <person name="O'Sullivan O."/>
            <person name="Ritari J."/>
            <person name="Douillard F.P."/>
            <person name="Paul Ross R."/>
            <person name="Yang R."/>
            <person name="Briner A.E."/>
            <person name="Felis G.E."/>
            <person name="de Vos W.M."/>
            <person name="Barrangou R."/>
            <person name="Klaenhammer T.R."/>
            <person name="Caufield P.W."/>
            <person name="Cui Y."/>
            <person name="Zhang H."/>
            <person name="O'Toole P.W."/>
        </authorList>
    </citation>
    <scope>NUCLEOTIDE SEQUENCE [LARGE SCALE GENOMIC DNA]</scope>
    <source>
        <strain evidence="2 3">DSM 20405</strain>
    </source>
</reference>
<feature type="transmembrane region" description="Helical" evidence="1">
    <location>
        <begin position="217"/>
        <end position="235"/>
    </location>
</feature>
<sequence length="241" mass="27418">MEGNMINSILLIAVTVCAIASYLMGRFGVERIKKNLHLIVLGFALFMLFIGVLNYQGAQYSKNFKCVPGYITDVKSTRRYVSKHFRTEYSCVIHYTFTDGKMYYTKQDGLVDKPNENLSKVWVSRDNEEVHMFSPKSSLSSSMYNFMLAGLLFLISIPLFILHKKKYPRLSADELEDASIIGMIMSFVGGIVAVLNINAVIGNFIRHESIEYFNLDIFVVGLLITVVSIIVVVYSKRKLKY</sequence>
<feature type="transmembrane region" description="Helical" evidence="1">
    <location>
        <begin position="36"/>
        <end position="55"/>
    </location>
</feature>
<evidence type="ECO:0000256" key="1">
    <source>
        <dbReference type="SAM" id="Phobius"/>
    </source>
</evidence>
<proteinExistence type="predicted"/>
<keyword evidence="1" id="KW-0472">Membrane</keyword>
<dbReference type="Proteomes" id="UP000051841">
    <property type="component" value="Unassembled WGS sequence"/>
</dbReference>
<feature type="transmembrane region" description="Helical" evidence="1">
    <location>
        <begin position="143"/>
        <end position="162"/>
    </location>
</feature>
<evidence type="ECO:0008006" key="4">
    <source>
        <dbReference type="Google" id="ProtNLM"/>
    </source>
</evidence>
<evidence type="ECO:0000313" key="2">
    <source>
        <dbReference type="EMBL" id="KRN47392.1"/>
    </source>
</evidence>
<keyword evidence="1" id="KW-1133">Transmembrane helix</keyword>
<keyword evidence="3" id="KW-1185">Reference proteome</keyword>
<gene>
    <name evidence="2" type="ORF">IV49_GL001582</name>
</gene>
<dbReference type="EMBL" id="JQBL01000048">
    <property type="protein sequence ID" value="KRN47392.1"/>
    <property type="molecule type" value="Genomic_DNA"/>
</dbReference>
<dbReference type="AlphaFoldDB" id="A0A0R2H3B6"/>
<feature type="transmembrane region" description="Helical" evidence="1">
    <location>
        <begin position="6"/>
        <end position="24"/>
    </location>
</feature>
<organism evidence="2 3">
    <name type="scientific">Kandleria vitulina DSM 20405</name>
    <dbReference type="NCBI Taxonomy" id="1410657"/>
    <lineage>
        <taxon>Bacteria</taxon>
        <taxon>Bacillati</taxon>
        <taxon>Bacillota</taxon>
        <taxon>Erysipelotrichia</taxon>
        <taxon>Erysipelotrichales</taxon>
        <taxon>Coprobacillaceae</taxon>
        <taxon>Kandleria</taxon>
    </lineage>
</organism>
<dbReference type="PATRIC" id="fig|1410657.5.peg.1632"/>
<name>A0A0R2H3B6_9FIRM</name>
<accession>A0A0R2H3B6</accession>
<keyword evidence="1" id="KW-0812">Transmembrane</keyword>
<feature type="transmembrane region" description="Helical" evidence="1">
    <location>
        <begin position="183"/>
        <end position="205"/>
    </location>
</feature>
<evidence type="ECO:0000313" key="3">
    <source>
        <dbReference type="Proteomes" id="UP000051841"/>
    </source>
</evidence>
<protein>
    <recommendedName>
        <fullName evidence="4">DUF3592 domain-containing protein</fullName>
    </recommendedName>
</protein>